<reference evidence="2 3" key="1">
    <citation type="journal article" date="2022" name="BMC Genomics">
        <title>Comparative genome analysis of mycobacteria focusing on tRNA and non-coding RNA.</title>
        <authorList>
            <person name="Behra P.R.K."/>
            <person name="Pettersson B.M.F."/>
            <person name="Ramesh M."/>
            <person name="Das S."/>
            <person name="Dasgupta S."/>
            <person name="Kirsebom L.A."/>
        </authorList>
    </citation>
    <scope>NUCLEOTIDE SEQUENCE [LARGE SCALE GENOMIC DNA]</scope>
    <source>
        <strain evidence="2 3">DSM 44078</strain>
    </source>
</reference>
<keyword evidence="3" id="KW-1185">Reference proteome</keyword>
<feature type="chain" id="PRO_5046153815" evidence="1">
    <location>
        <begin position="25"/>
        <end position="174"/>
    </location>
</feature>
<evidence type="ECO:0000313" key="2">
    <source>
        <dbReference type="EMBL" id="MCV7227561.1"/>
    </source>
</evidence>
<accession>A0ABT3CDU0</accession>
<keyword evidence="1" id="KW-0732">Signal</keyword>
<name>A0ABT3CDU0_9MYCO</name>
<comment type="caution">
    <text evidence="2">The sequence shown here is derived from an EMBL/GenBank/DDBJ whole genome shotgun (WGS) entry which is preliminary data.</text>
</comment>
<evidence type="ECO:0000256" key="1">
    <source>
        <dbReference type="SAM" id="SignalP"/>
    </source>
</evidence>
<dbReference type="Proteomes" id="UP001526201">
    <property type="component" value="Unassembled WGS sequence"/>
</dbReference>
<proteinExistence type="predicted"/>
<dbReference type="EMBL" id="JACKTY010000029">
    <property type="protein sequence ID" value="MCV7227561.1"/>
    <property type="molecule type" value="Genomic_DNA"/>
</dbReference>
<sequence>MRRLTAGALMIAGASVSGLGIASADPGDYTGLLVHPNTVTDSDAYSSGAPILDPNGQQGAQAVYNHRDGSRAITDTVLVLADPTAATDALNAARAGSGIANPKSQPAPVGVDGTILTGTGANGQSVSLLLFTQGNTATTVEFTGPGNDPAPQDLVVQFGQQQDSTIKGWQAELG</sequence>
<organism evidence="2 3">
    <name type="scientific">Mycolicibacterium komossense</name>
    <dbReference type="NCBI Taxonomy" id="1779"/>
    <lineage>
        <taxon>Bacteria</taxon>
        <taxon>Bacillati</taxon>
        <taxon>Actinomycetota</taxon>
        <taxon>Actinomycetes</taxon>
        <taxon>Mycobacteriales</taxon>
        <taxon>Mycobacteriaceae</taxon>
        <taxon>Mycolicibacterium</taxon>
    </lineage>
</organism>
<gene>
    <name evidence="2" type="ORF">H7J73_16155</name>
</gene>
<protein>
    <submittedName>
        <fullName evidence="2">Uncharacterized protein</fullName>
    </submittedName>
</protein>
<feature type="signal peptide" evidence="1">
    <location>
        <begin position="1"/>
        <end position="24"/>
    </location>
</feature>
<evidence type="ECO:0000313" key="3">
    <source>
        <dbReference type="Proteomes" id="UP001526201"/>
    </source>
</evidence>